<feature type="region of interest" description="Disordered" evidence="1">
    <location>
        <begin position="66"/>
        <end position="112"/>
    </location>
</feature>
<feature type="region of interest" description="Disordered" evidence="1">
    <location>
        <begin position="1"/>
        <end position="35"/>
    </location>
</feature>
<protein>
    <submittedName>
        <fullName evidence="2">Uncharacterized protein</fullName>
    </submittedName>
</protein>
<feature type="compositionally biased region" description="Polar residues" evidence="1">
    <location>
        <begin position="206"/>
        <end position="225"/>
    </location>
</feature>
<dbReference type="EMBL" id="CAWUON010000006">
    <property type="protein sequence ID" value="CAK7264251.1"/>
    <property type="molecule type" value="Genomic_DNA"/>
</dbReference>
<comment type="caution">
    <text evidence="2">The sequence shown here is derived from an EMBL/GenBank/DDBJ whole genome shotgun (WGS) entry which is preliminary data.</text>
</comment>
<dbReference type="Proteomes" id="UP001642502">
    <property type="component" value="Unassembled WGS sequence"/>
</dbReference>
<evidence type="ECO:0000256" key="1">
    <source>
        <dbReference type="SAM" id="MobiDB-lite"/>
    </source>
</evidence>
<gene>
    <name evidence="2" type="ORF">SEPCBS119000_000893</name>
</gene>
<evidence type="ECO:0000313" key="2">
    <source>
        <dbReference type="EMBL" id="CAK7264251.1"/>
    </source>
</evidence>
<feature type="compositionally biased region" description="Basic residues" evidence="1">
    <location>
        <begin position="236"/>
        <end position="246"/>
    </location>
</feature>
<organism evidence="2 3">
    <name type="scientific">Sporothrix epigloea</name>
    <dbReference type="NCBI Taxonomy" id="1892477"/>
    <lineage>
        <taxon>Eukaryota</taxon>
        <taxon>Fungi</taxon>
        <taxon>Dikarya</taxon>
        <taxon>Ascomycota</taxon>
        <taxon>Pezizomycotina</taxon>
        <taxon>Sordariomycetes</taxon>
        <taxon>Sordariomycetidae</taxon>
        <taxon>Ophiostomatales</taxon>
        <taxon>Ophiostomataceae</taxon>
        <taxon>Sporothrix</taxon>
    </lineage>
</organism>
<feature type="compositionally biased region" description="Basic and acidic residues" evidence="1">
    <location>
        <begin position="91"/>
        <end position="112"/>
    </location>
</feature>
<reference evidence="2 3" key="1">
    <citation type="submission" date="2024-01" db="EMBL/GenBank/DDBJ databases">
        <authorList>
            <person name="Allen C."/>
            <person name="Tagirdzhanova G."/>
        </authorList>
    </citation>
    <scope>NUCLEOTIDE SEQUENCE [LARGE SCALE GENOMIC DNA]</scope>
    <source>
        <strain evidence="2 3">CBS 119000</strain>
    </source>
</reference>
<keyword evidence="3" id="KW-1185">Reference proteome</keyword>
<sequence length="399" mass="43288">MTSTSRRKVNFSDSTLLGGSSGGHYSSSRGGVSERAELDTLRDQYEDMMIELNKWKTLAQDRKEDVKASKKLASDAEDKCSAMAKRNVQLQDEKNKLSGENEDLKTKIDEQQDTIDELRKQLADTNKRWNELPPNVISHHTLADAQSPASRSRHSLDKHEDEDDDDDDDEDDPLPSTPPRTSSTAGSGTSVSSGTSRSSSRAKVGSTISGTSSSDPASPLHSANTARPPRSSSRPGFRHHSHHHENARHEANHRDDNFTPKNRLVSRFDTAKDSSGPSSPNYSPTPQRHHSGGDGSASNTKHASPDSGGIRPSHLRTRRGSYVEGHGPGMALMPQAQGVVSPIKTPGRSPQSPGMMSPACVVPGGTPSPYYERIPYVQAMTPAQYGMPHPPTGLMYPRG</sequence>
<feature type="compositionally biased region" description="Basic and acidic residues" evidence="1">
    <location>
        <begin position="247"/>
        <end position="258"/>
    </location>
</feature>
<feature type="compositionally biased region" description="Basic and acidic residues" evidence="1">
    <location>
        <begin position="66"/>
        <end position="80"/>
    </location>
</feature>
<feature type="compositionally biased region" description="Acidic residues" evidence="1">
    <location>
        <begin position="160"/>
        <end position="173"/>
    </location>
</feature>
<evidence type="ECO:0000313" key="3">
    <source>
        <dbReference type="Proteomes" id="UP001642502"/>
    </source>
</evidence>
<proteinExistence type="predicted"/>
<feature type="compositionally biased region" description="Polar residues" evidence="1">
    <location>
        <begin position="273"/>
        <end position="286"/>
    </location>
</feature>
<feature type="compositionally biased region" description="Low complexity" evidence="1">
    <location>
        <begin position="179"/>
        <end position="201"/>
    </location>
</feature>
<feature type="region of interest" description="Disordered" evidence="1">
    <location>
        <begin position="126"/>
        <end position="360"/>
    </location>
</feature>
<accession>A0ABP0D9F9</accession>
<name>A0ABP0D9F9_9PEZI</name>